<proteinExistence type="predicted"/>
<reference evidence="3" key="1">
    <citation type="submission" date="2018-05" db="EMBL/GenBank/DDBJ databases">
        <title>Pseudarcicella sp. HME7025 Genome sequencing and assembly.</title>
        <authorList>
            <person name="Kim H."/>
            <person name="Kang H."/>
            <person name="Joh K."/>
        </authorList>
    </citation>
    <scope>NUCLEOTIDE SEQUENCE [LARGE SCALE GENOMIC DNA]</scope>
    <source>
        <strain evidence="3">HME7025</strain>
    </source>
</reference>
<gene>
    <name evidence="2" type="ORF">HME7025_00641</name>
</gene>
<evidence type="ECO:0000313" key="3">
    <source>
        <dbReference type="Proteomes" id="UP000245468"/>
    </source>
</evidence>
<dbReference type="InterPro" id="IPR042095">
    <property type="entry name" value="SUMF_sf"/>
</dbReference>
<dbReference type="AlphaFoldDB" id="A0A2S2DSZ0"/>
<dbReference type="Proteomes" id="UP000245468">
    <property type="component" value="Chromosome"/>
</dbReference>
<dbReference type="OrthoDB" id="1491336at2"/>
<protein>
    <recommendedName>
        <fullName evidence="1">Sulfatase-modifying factor enzyme-like domain-containing protein</fullName>
    </recommendedName>
</protein>
<accession>A0A2S2DSZ0</accession>
<dbReference type="SUPFAM" id="SSF56436">
    <property type="entry name" value="C-type lectin-like"/>
    <property type="match status" value="1"/>
</dbReference>
<dbReference type="EMBL" id="CP029346">
    <property type="protein sequence ID" value="AWL08513.1"/>
    <property type="molecule type" value="Genomic_DNA"/>
</dbReference>
<keyword evidence="3" id="KW-1185">Reference proteome</keyword>
<feature type="domain" description="Sulfatase-modifying factor enzyme-like" evidence="1">
    <location>
        <begin position="40"/>
        <end position="272"/>
    </location>
</feature>
<dbReference type="KEGG" id="psez:HME7025_00641"/>
<name>A0A2S2DSZ0_9BACT</name>
<dbReference type="InterPro" id="IPR005532">
    <property type="entry name" value="SUMF_dom"/>
</dbReference>
<dbReference type="InterPro" id="IPR016187">
    <property type="entry name" value="CTDL_fold"/>
</dbReference>
<organism evidence="2 3">
    <name type="scientific">Aquirufa nivalisilvae</name>
    <dbReference type="NCBI Taxonomy" id="2516557"/>
    <lineage>
        <taxon>Bacteria</taxon>
        <taxon>Pseudomonadati</taxon>
        <taxon>Bacteroidota</taxon>
        <taxon>Cytophagia</taxon>
        <taxon>Cytophagales</taxon>
        <taxon>Flectobacillaceae</taxon>
        <taxon>Aquirufa</taxon>
    </lineage>
</organism>
<dbReference type="PANTHER" id="PTHR23150">
    <property type="entry name" value="SULFATASE MODIFYING FACTOR 1, 2"/>
    <property type="match status" value="1"/>
</dbReference>
<dbReference type="GO" id="GO:0120147">
    <property type="term" value="F:formylglycine-generating oxidase activity"/>
    <property type="evidence" value="ECO:0007669"/>
    <property type="project" value="TreeGrafter"/>
</dbReference>
<sequence>MNRKIRVIVLALSVGICQIGIGQQLKSYRQIIPNSTVAFDMQAIPAGNLVLGSPSTEVGRNTDEGPQLKLSMEAFWMGKTEVTYDEYQLFFEEDRDPAPKPAKEGPDAITRPSPPYIDFTLGMGKVGGFPANSMQHFAALMYCKWLYAKTQIFYRLPTEAEWEYACRAGGKGAYSSLAANEKLEDYAWVATNSGDKYHLVAQKKPNAWGLYDMLGNVHEWVLDHYEPAYSANKKAHQAVFKDKYAEAIVRGGSYRDEANMARSASRLAADPVWNRRDPQEPKSKWWNADAPFVGFRIMRPAKQPSPEEVRAFFDQYLKDY</sequence>
<evidence type="ECO:0000313" key="2">
    <source>
        <dbReference type="EMBL" id="AWL08513.1"/>
    </source>
</evidence>
<dbReference type="RefSeq" id="WP_109322261.1">
    <property type="nucleotide sequence ID" value="NZ_CP029346.1"/>
</dbReference>
<dbReference type="Gene3D" id="3.90.1580.10">
    <property type="entry name" value="paralog of FGE (formylglycine-generating enzyme)"/>
    <property type="match status" value="1"/>
</dbReference>
<dbReference type="PANTHER" id="PTHR23150:SF19">
    <property type="entry name" value="FORMYLGLYCINE-GENERATING ENZYME"/>
    <property type="match status" value="1"/>
</dbReference>
<evidence type="ECO:0000259" key="1">
    <source>
        <dbReference type="Pfam" id="PF03781"/>
    </source>
</evidence>
<dbReference type="InterPro" id="IPR051043">
    <property type="entry name" value="Sulfatase_Mod_Factor_Kinase"/>
</dbReference>
<dbReference type="Pfam" id="PF03781">
    <property type="entry name" value="FGE-sulfatase"/>
    <property type="match status" value="1"/>
</dbReference>